<reference evidence="4 5" key="2">
    <citation type="journal article" date="2015" name="MBio">
        <title>Genome-Resolved Metagenomic Analysis Reveals Roles for Candidate Phyla and Other Microbial Community Members in Biogeochemical Transformations in Oil Reservoirs.</title>
        <authorList>
            <person name="Hu P."/>
            <person name="Tom L."/>
            <person name="Singh A."/>
            <person name="Thomas B.C."/>
            <person name="Baker B.J."/>
            <person name="Piceno Y.M."/>
            <person name="Andersen G.L."/>
            <person name="Banfield J.F."/>
        </authorList>
    </citation>
    <scope>NUCLEOTIDE SEQUENCE [LARGE SCALE GENOMIC DNA]</scope>
    <source>
        <strain evidence="2">57_489</strain>
    </source>
</reference>
<name>A0A124FMN8_9EURY</name>
<dbReference type="Proteomes" id="UP000057043">
    <property type="component" value="Unassembled WGS sequence"/>
</dbReference>
<dbReference type="PATRIC" id="fig|301375.6.peg.1147"/>
<feature type="transmembrane region" description="Helical" evidence="1">
    <location>
        <begin position="200"/>
        <end position="221"/>
    </location>
</feature>
<proteinExistence type="predicted"/>
<accession>A0A124FMN8</accession>
<gene>
    <name evidence="2" type="ORF">XD72_0261</name>
    <name evidence="3" type="ORF">XE07_0136</name>
</gene>
<keyword evidence="1" id="KW-0472">Membrane</keyword>
<keyword evidence="1" id="KW-1133">Transmembrane helix</keyword>
<organism evidence="2 5">
    <name type="scientific">Methanothrix harundinacea</name>
    <dbReference type="NCBI Taxonomy" id="301375"/>
    <lineage>
        <taxon>Archaea</taxon>
        <taxon>Methanobacteriati</taxon>
        <taxon>Methanobacteriota</taxon>
        <taxon>Stenosarchaea group</taxon>
        <taxon>Methanomicrobia</taxon>
        <taxon>Methanotrichales</taxon>
        <taxon>Methanotrichaceae</taxon>
        <taxon>Methanothrix</taxon>
    </lineage>
</organism>
<feature type="transmembrane region" description="Helical" evidence="1">
    <location>
        <begin position="171"/>
        <end position="188"/>
    </location>
</feature>
<dbReference type="EMBL" id="LGHB01000001">
    <property type="protein sequence ID" value="KUK97722.1"/>
    <property type="molecule type" value="Genomic_DNA"/>
</dbReference>
<dbReference type="AlphaFoldDB" id="A0A124FMN8"/>
<evidence type="ECO:0000313" key="2">
    <source>
        <dbReference type="EMBL" id="KUK45358.1"/>
    </source>
</evidence>
<evidence type="ECO:0000256" key="1">
    <source>
        <dbReference type="SAM" id="Phobius"/>
    </source>
</evidence>
<feature type="transmembrane region" description="Helical" evidence="1">
    <location>
        <begin position="135"/>
        <end position="155"/>
    </location>
</feature>
<dbReference type="Proteomes" id="UP000053961">
    <property type="component" value="Unassembled WGS sequence"/>
</dbReference>
<feature type="transmembrane region" description="Helical" evidence="1">
    <location>
        <begin position="39"/>
        <end position="58"/>
    </location>
</feature>
<sequence>MNGLNETVASAQAVDISSPSGLVPEGLTSFLADVYSNGLLGLGLFLLLLALGLALHGLNMKRTYERVAATTNGGEVSRDDLREEMFVRQGSNFNAAAVTGWLLLFVALSYFYFLTPEIFPRYNYYQVPTLASGPLGFFAFGFVVLLLALGAAAFVPREFYGYYELSRRMKVAIMLTGPVLAISILLSVQQGTTFPQVEPASRLLAFLALFASELALLWPIYAEALGGMR</sequence>
<feature type="transmembrane region" description="Helical" evidence="1">
    <location>
        <begin position="93"/>
        <end position="115"/>
    </location>
</feature>
<comment type="caution">
    <text evidence="2">The sequence shown here is derived from an EMBL/GenBank/DDBJ whole genome shotgun (WGS) entry which is preliminary data.</text>
</comment>
<protein>
    <submittedName>
        <fullName evidence="2">Uncharacterized protein</fullName>
    </submittedName>
</protein>
<reference evidence="3" key="1">
    <citation type="journal article" date="2015" name="MBio">
        <title>Genome-resolved metagenomic analysis reveals roles for candidate phyla and other microbial community members in biogeochemical transformations in oil reservoirs.</title>
        <authorList>
            <person name="Hu P."/>
            <person name="Tom L."/>
            <person name="Singh A."/>
            <person name="Thomas B.C."/>
            <person name="Baker B.J."/>
            <person name="Piceno Y.M."/>
            <person name="Andersen G.L."/>
            <person name="Banfield J.F."/>
        </authorList>
    </citation>
    <scope>NUCLEOTIDE SEQUENCE [LARGE SCALE GENOMIC DNA]</scope>
    <source>
        <strain evidence="3">56_747</strain>
    </source>
</reference>
<keyword evidence="1" id="KW-0812">Transmembrane</keyword>
<evidence type="ECO:0000313" key="3">
    <source>
        <dbReference type="EMBL" id="KUK97722.1"/>
    </source>
</evidence>
<dbReference type="EMBL" id="LGFT01000004">
    <property type="protein sequence ID" value="KUK45358.1"/>
    <property type="molecule type" value="Genomic_DNA"/>
</dbReference>
<evidence type="ECO:0000313" key="4">
    <source>
        <dbReference type="Proteomes" id="UP000053961"/>
    </source>
</evidence>
<evidence type="ECO:0000313" key="5">
    <source>
        <dbReference type="Proteomes" id="UP000057043"/>
    </source>
</evidence>